<comment type="caution">
    <text evidence="1">The sequence shown here is derived from an EMBL/GenBank/DDBJ whole genome shotgun (WGS) entry which is preliminary data.</text>
</comment>
<name>A0A162FP06_9EURY</name>
<dbReference type="RefSeq" id="WP_067090569.1">
    <property type="nucleotide sequence ID" value="NZ_LWMV01000158.1"/>
</dbReference>
<dbReference type="EMBL" id="LWMV01000158">
    <property type="protein sequence ID" value="KZX12930.1"/>
    <property type="molecule type" value="Genomic_DNA"/>
</dbReference>
<protein>
    <submittedName>
        <fullName evidence="1">Uncharacterized protein</fullName>
    </submittedName>
</protein>
<dbReference type="STRING" id="49547.MBCUR_08190"/>
<evidence type="ECO:0000313" key="2">
    <source>
        <dbReference type="Proteomes" id="UP000077245"/>
    </source>
</evidence>
<gene>
    <name evidence="1" type="ORF">MBCUR_08190</name>
</gene>
<dbReference type="AlphaFoldDB" id="A0A162FP06"/>
<dbReference type="OrthoDB" id="79596at2157"/>
<keyword evidence="2" id="KW-1185">Reference proteome</keyword>
<sequence length="254" mass="29664">MKVEYDMEKEKRNLKKKTEKILKKYPNVDGLESVLEKILTLVDSKPFNILTKNLVNYILKFNEIHPEEDIDIESLWEEFPILKDAFVLDMTKGTSRSIFNRTSDTITYTQFGNFLSFNIGILSIKEKDPLYSRERIYNLPNKVMVLLDEFDKDVSLDTVDVDFFRSLDAVEWNKDAKKLFKKIVPIFLDIADLIIATLFSDILSDMFATYRTTLTVLVTCSAVKNNRRIMEYEDVICAFKTFFKLIDADINDLI</sequence>
<proteinExistence type="predicted"/>
<reference evidence="1 2" key="1">
    <citation type="submission" date="2016-04" db="EMBL/GenBank/DDBJ databases">
        <title>Genome sequence of Methanobrevibacter curvatus DSM 11111.</title>
        <authorList>
            <person name="Poehlein A."/>
            <person name="Seedorf H."/>
            <person name="Daniel R."/>
        </authorList>
    </citation>
    <scope>NUCLEOTIDE SEQUENCE [LARGE SCALE GENOMIC DNA]</scope>
    <source>
        <strain evidence="1 2">DSM 11111</strain>
    </source>
</reference>
<dbReference type="PATRIC" id="fig|49547.3.peg.885"/>
<organism evidence="1 2">
    <name type="scientific">Methanobrevibacter curvatus</name>
    <dbReference type="NCBI Taxonomy" id="49547"/>
    <lineage>
        <taxon>Archaea</taxon>
        <taxon>Methanobacteriati</taxon>
        <taxon>Methanobacteriota</taxon>
        <taxon>Methanomada group</taxon>
        <taxon>Methanobacteria</taxon>
        <taxon>Methanobacteriales</taxon>
        <taxon>Methanobacteriaceae</taxon>
        <taxon>Methanobrevibacter</taxon>
    </lineage>
</organism>
<dbReference type="Proteomes" id="UP000077245">
    <property type="component" value="Unassembled WGS sequence"/>
</dbReference>
<evidence type="ECO:0000313" key="1">
    <source>
        <dbReference type="EMBL" id="KZX12930.1"/>
    </source>
</evidence>
<accession>A0A162FP06</accession>